<protein>
    <submittedName>
        <fullName evidence="3">Alginate export family protein</fullName>
    </submittedName>
</protein>
<keyword evidence="1" id="KW-0732">Signal</keyword>
<comment type="caution">
    <text evidence="3">The sequence shown here is derived from an EMBL/GenBank/DDBJ whole genome shotgun (WGS) entry which is preliminary data.</text>
</comment>
<feature type="signal peptide" evidence="1">
    <location>
        <begin position="1"/>
        <end position="36"/>
    </location>
</feature>
<dbReference type="Pfam" id="PF13372">
    <property type="entry name" value="Alginate_exp"/>
    <property type="match status" value="1"/>
</dbReference>
<gene>
    <name evidence="3" type="ORF">ACFOEK_07005</name>
</gene>
<sequence>MKKASLKARGQNARGLNVLGLAIAAAMAGQVTTASADLGTEITDALKGGTAYGDFRLRYENVDQDNALKDADALTLRSRLGYKTGEVRGFSGVIEFEDSRNVLGMDEYNDTQGKNPDRSVIADPETTELDQMYLQYKTDMVTTKFGRQVLTLDNHRFVGHVGWRQDRQTFDAVSLNVTPMKDLSIQYAFIDQRNRILAEEADVNSKDHLLNVGYQTPFGKLSGYAYLLEVDQSTDNALDTYGVRFAGKKEVSSELSALYTVEYAMQDVEVGSAEADADYMNLEAGAVFKGVTAKLGYEVLGSDDGDYGFSTPLATLHKFNGWADQFLATPDEGLVDMSLSVSGMLAGVKLAAVYHEFEADDASDDVDDLGSELDLSVTKKFSDNYSGGIKYAAYSAGDSGAGKVDTDKAWLWVSAKF</sequence>
<organism evidence="3 4">
    <name type="scientific">Litoribrevibacter euphylliae</name>
    <dbReference type="NCBI Taxonomy" id="1834034"/>
    <lineage>
        <taxon>Bacteria</taxon>
        <taxon>Pseudomonadati</taxon>
        <taxon>Pseudomonadota</taxon>
        <taxon>Gammaproteobacteria</taxon>
        <taxon>Oceanospirillales</taxon>
        <taxon>Oceanospirillaceae</taxon>
        <taxon>Litoribrevibacter</taxon>
    </lineage>
</organism>
<evidence type="ECO:0000313" key="4">
    <source>
        <dbReference type="Proteomes" id="UP001595476"/>
    </source>
</evidence>
<evidence type="ECO:0000313" key="3">
    <source>
        <dbReference type="EMBL" id="MFC3150769.1"/>
    </source>
</evidence>
<keyword evidence="4" id="KW-1185">Reference proteome</keyword>
<dbReference type="InterPro" id="IPR023614">
    <property type="entry name" value="Porin_dom_sf"/>
</dbReference>
<dbReference type="SUPFAM" id="SSF56935">
    <property type="entry name" value="Porins"/>
    <property type="match status" value="1"/>
</dbReference>
<evidence type="ECO:0000259" key="2">
    <source>
        <dbReference type="Pfam" id="PF13372"/>
    </source>
</evidence>
<dbReference type="Gene3D" id="2.40.160.10">
    <property type="entry name" value="Porin"/>
    <property type="match status" value="1"/>
</dbReference>
<name>A0ABV7HA47_9GAMM</name>
<reference evidence="4" key="1">
    <citation type="journal article" date="2019" name="Int. J. Syst. Evol. Microbiol.">
        <title>The Global Catalogue of Microorganisms (GCM) 10K type strain sequencing project: providing services to taxonomists for standard genome sequencing and annotation.</title>
        <authorList>
            <consortium name="The Broad Institute Genomics Platform"/>
            <consortium name="The Broad Institute Genome Sequencing Center for Infectious Disease"/>
            <person name="Wu L."/>
            <person name="Ma J."/>
        </authorList>
    </citation>
    <scope>NUCLEOTIDE SEQUENCE [LARGE SCALE GENOMIC DNA]</scope>
    <source>
        <strain evidence="4">KCTC 52438</strain>
    </source>
</reference>
<feature type="domain" description="Alginate export" evidence="2">
    <location>
        <begin position="55"/>
        <end position="292"/>
    </location>
</feature>
<accession>A0ABV7HA47</accession>
<dbReference type="EMBL" id="JBHRSZ010000002">
    <property type="protein sequence ID" value="MFC3150769.1"/>
    <property type="molecule type" value="Genomic_DNA"/>
</dbReference>
<feature type="chain" id="PRO_5045691222" evidence="1">
    <location>
        <begin position="37"/>
        <end position="417"/>
    </location>
</feature>
<dbReference type="RefSeq" id="WP_386718180.1">
    <property type="nucleotide sequence ID" value="NZ_JBHRSZ010000002.1"/>
</dbReference>
<dbReference type="Proteomes" id="UP001595476">
    <property type="component" value="Unassembled WGS sequence"/>
</dbReference>
<proteinExistence type="predicted"/>
<dbReference type="InterPro" id="IPR025388">
    <property type="entry name" value="Alginate_export_dom"/>
</dbReference>
<evidence type="ECO:0000256" key="1">
    <source>
        <dbReference type="SAM" id="SignalP"/>
    </source>
</evidence>